<dbReference type="InterPro" id="IPR002495">
    <property type="entry name" value="Glyco_trans_8"/>
</dbReference>
<dbReference type="GO" id="GO:0016757">
    <property type="term" value="F:glycosyltransferase activity"/>
    <property type="evidence" value="ECO:0007669"/>
    <property type="project" value="UniProtKB-KW"/>
</dbReference>
<dbReference type="PANTHER" id="PTHR13778">
    <property type="entry name" value="GLYCOSYLTRANSFERASE 8 DOMAIN-CONTAINING PROTEIN"/>
    <property type="match status" value="1"/>
</dbReference>
<evidence type="ECO:0000313" key="8">
    <source>
        <dbReference type="EMBL" id="KAA8821459.1"/>
    </source>
</evidence>
<evidence type="ECO:0000256" key="1">
    <source>
        <dbReference type="ARBA" id="ARBA00022676"/>
    </source>
</evidence>
<evidence type="ECO:0000259" key="5">
    <source>
        <dbReference type="Pfam" id="PF00535"/>
    </source>
</evidence>
<protein>
    <submittedName>
        <fullName evidence="8">DUF4422 domain-containing protein</fullName>
    </submittedName>
</protein>
<evidence type="ECO:0000313" key="10">
    <source>
        <dbReference type="Proteomes" id="UP000374630"/>
    </source>
</evidence>
<feature type="domain" description="Glycosyltransferase 2-like" evidence="5">
    <location>
        <begin position="5"/>
        <end position="134"/>
    </location>
</feature>
<accession>A0A5J5DWW0</accession>
<keyword evidence="2" id="KW-0808">Transferase</keyword>
<dbReference type="AlphaFoldDB" id="A0A5J5DWW0"/>
<reference evidence="9 10" key="1">
    <citation type="journal article" date="2019" name="Syst. Appl. Microbiol.">
        <title>Characterization of Bifidobacterium species in feaces of the Egyptian fruit bat: Description of B. vespertilionis sp. nov. and B. rousetti sp. nov.</title>
        <authorList>
            <person name="Modesto M."/>
            <person name="Satti M."/>
            <person name="Watanabe K."/>
            <person name="Puglisi E."/>
            <person name="Morelli L."/>
            <person name="Huang C.-H."/>
            <person name="Liou J.-S."/>
            <person name="Miyashita M."/>
            <person name="Tamura T."/>
            <person name="Saito S."/>
            <person name="Mori K."/>
            <person name="Huang L."/>
            <person name="Sciavilla P."/>
            <person name="Sandri C."/>
            <person name="Spiezio C."/>
            <person name="Vitali F."/>
            <person name="Cavalieri D."/>
            <person name="Perpetuini G."/>
            <person name="Tofalo R."/>
            <person name="Bonetti A."/>
            <person name="Arita M."/>
            <person name="Mattarelli P."/>
        </authorList>
    </citation>
    <scope>NUCLEOTIDE SEQUENCE [LARGE SCALE GENOMIC DNA]</scope>
    <source>
        <strain evidence="7 10">RST16</strain>
        <strain evidence="8 9">RST8</strain>
    </source>
</reference>
<feature type="region of interest" description="Disordered" evidence="4">
    <location>
        <begin position="260"/>
        <end position="281"/>
    </location>
</feature>
<evidence type="ECO:0000313" key="7">
    <source>
        <dbReference type="EMBL" id="KAA8821170.1"/>
    </source>
</evidence>
<dbReference type="Pfam" id="PF00535">
    <property type="entry name" value="Glycos_transf_2"/>
    <property type="match status" value="1"/>
</dbReference>
<dbReference type="EMBL" id="RZOA01000029">
    <property type="protein sequence ID" value="KAA8821459.1"/>
    <property type="molecule type" value="Genomic_DNA"/>
</dbReference>
<evidence type="ECO:0000256" key="4">
    <source>
        <dbReference type="SAM" id="MobiDB-lite"/>
    </source>
</evidence>
<gene>
    <name evidence="8" type="ORF">EM848_10910</name>
    <name evidence="7" type="ORF">EMO90_05135</name>
</gene>
<dbReference type="SUPFAM" id="SSF53448">
    <property type="entry name" value="Nucleotide-diphospho-sugar transferases"/>
    <property type="match status" value="2"/>
</dbReference>
<dbReference type="InterPro" id="IPR050748">
    <property type="entry name" value="Glycosyltrans_8_dom-fam"/>
</dbReference>
<organism evidence="8 9">
    <name type="scientific">Bifidobacterium vespertilionis</name>
    <dbReference type="NCBI Taxonomy" id="2562524"/>
    <lineage>
        <taxon>Bacteria</taxon>
        <taxon>Bacillati</taxon>
        <taxon>Actinomycetota</taxon>
        <taxon>Actinomycetes</taxon>
        <taxon>Bifidobacteriales</taxon>
        <taxon>Bifidobacteriaceae</taxon>
        <taxon>Bifidobacterium</taxon>
    </lineage>
</organism>
<dbReference type="Proteomes" id="UP000345527">
    <property type="component" value="Unassembled WGS sequence"/>
</dbReference>
<evidence type="ECO:0000313" key="9">
    <source>
        <dbReference type="Proteomes" id="UP000345527"/>
    </source>
</evidence>
<evidence type="ECO:0000256" key="2">
    <source>
        <dbReference type="ARBA" id="ARBA00022679"/>
    </source>
</evidence>
<dbReference type="Gene3D" id="3.90.550.10">
    <property type="entry name" value="Spore Coat Polysaccharide Biosynthesis Protein SpsA, Chain A"/>
    <property type="match status" value="2"/>
</dbReference>
<sequence length="1056" mass="119616">MSAISIVIPAYNVERYLPACLDSVARQTLKDIQIIVVDDASTDGTPAIIAAAAAKDDRITVITHKTNQGLHLARRSGVEAATGEWTLFLDGDDELAPDMCENLYRRVSENPVDILHFGITVIGENGLPDSERGDFESYINNPDEPATTGLATLRAIYSEAEGQKVDWRTTQRLYRTALVRKAFAAMTDRRLERAEDGYETFVLSAFAESAAAAKDCKGLLYHYGTGVTGATPITAERYGQFCEQFKACLDATESFVAEYAQSAESDKESNKESANDAEATGRPADLTDCLIGMKHKALELLSNDWLNRVPEDGKREAADRMAAALGPAVTAREIYRFVRDRAYPYIINKESIVSEQDPLFDWQRIADDLNIAADSESNLERMQETRKDAVYYVNELRNRLSDETLAIWNAQPIRIFVTTHKPVDMPKSTILQPVQVGDGLKDPNTRFRTAFHDDDGENISAKNPMYCELTTQYWAWKNIDAEYYGFCHYRRYFDFSPIEHEENPYGEIMDDYIDDAAAKEYGLDDATMTKAIEGWDIITTGIKDLREVIDKHGTPKKLYQAAPKLHLKDLRHVYDIVCARHPDYKEDADAFLDGNFSCFCNMYIMRKKYFFAYCEWMFPILEEFERTTDMSTYSKEALRTPGHLSERLFNIWFMHLKRTNPELKTKETQCVHFTDPEPAVAQRPLDPAVVKGRPIVPVVFAADNNYVGQLTTTIYSAMKNSSPDHFYDVTVMEKDIAGDRQEVMRRFFAERFGNMNLRFADVKRDIAGYDLTTSNAHISIETYYRFLIQKALPFYGKVLYLDSDIVILGDIAKLYATELGSNLLAAVHDVDYLGNLNINDGIRMKYTRETLGMKNPYGYFQAGVLVLNTAAMRRAYTIAQWLEYASEPSYIYNDQDVLNVHCEGRVKYLPWNWNVMHDCGGRVGNVFSFAPNDAFDAYLASRQNPQIIHYAGFEKPWTNPGCDFADVYWSYARETPFYEMLQQRVAQAAADAAAARAVEEARRMAAEVAAAVAKPKHQPAMGDNNPLRKVIDPIAPLGSRRREAMKAVGRALRGRK</sequence>
<dbReference type="PANTHER" id="PTHR13778:SF47">
    <property type="entry name" value="LIPOPOLYSACCHARIDE 1,3-GALACTOSYLTRANSFERASE"/>
    <property type="match status" value="1"/>
</dbReference>
<evidence type="ECO:0000259" key="6">
    <source>
        <dbReference type="Pfam" id="PF14393"/>
    </source>
</evidence>
<dbReference type="Proteomes" id="UP000374630">
    <property type="component" value="Unassembled WGS sequence"/>
</dbReference>
<dbReference type="InterPro" id="IPR029044">
    <property type="entry name" value="Nucleotide-diphossugar_trans"/>
</dbReference>
<dbReference type="Pfam" id="PF01501">
    <property type="entry name" value="Glyco_transf_8"/>
    <property type="match status" value="1"/>
</dbReference>
<keyword evidence="3" id="KW-0479">Metal-binding</keyword>
<evidence type="ECO:0000256" key="3">
    <source>
        <dbReference type="ARBA" id="ARBA00022723"/>
    </source>
</evidence>
<dbReference type="CDD" id="cd00761">
    <property type="entry name" value="Glyco_tranf_GTA_type"/>
    <property type="match status" value="1"/>
</dbReference>
<dbReference type="CDD" id="cd04194">
    <property type="entry name" value="GT8_A4GalT_like"/>
    <property type="match status" value="1"/>
</dbReference>
<dbReference type="RefSeq" id="WP_150354960.1">
    <property type="nucleotide sequence ID" value="NZ_RZNZ01000005.1"/>
</dbReference>
<dbReference type="InterPro" id="IPR001173">
    <property type="entry name" value="Glyco_trans_2-like"/>
</dbReference>
<dbReference type="EMBL" id="RZNZ01000005">
    <property type="protein sequence ID" value="KAA8821170.1"/>
    <property type="molecule type" value="Genomic_DNA"/>
</dbReference>
<keyword evidence="1" id="KW-0328">Glycosyltransferase</keyword>
<feature type="domain" description="DUF4422" evidence="6">
    <location>
        <begin position="414"/>
        <end position="655"/>
    </location>
</feature>
<comment type="caution">
    <text evidence="8">The sequence shown here is derived from an EMBL/GenBank/DDBJ whole genome shotgun (WGS) entry which is preliminary data.</text>
</comment>
<keyword evidence="10" id="KW-1185">Reference proteome</keyword>
<proteinExistence type="predicted"/>
<feature type="compositionally biased region" description="Basic and acidic residues" evidence="4">
    <location>
        <begin position="264"/>
        <end position="274"/>
    </location>
</feature>
<name>A0A5J5DWW0_9BIFI</name>
<dbReference type="GO" id="GO:0046872">
    <property type="term" value="F:metal ion binding"/>
    <property type="evidence" value="ECO:0007669"/>
    <property type="project" value="UniProtKB-KW"/>
</dbReference>
<dbReference type="InterPro" id="IPR025536">
    <property type="entry name" value="DUF4422"/>
</dbReference>
<dbReference type="OrthoDB" id="3183633at2"/>
<dbReference type="Pfam" id="PF14393">
    <property type="entry name" value="DUF4422"/>
    <property type="match status" value="1"/>
</dbReference>